<proteinExistence type="predicted"/>
<dbReference type="RefSeq" id="WP_144977723.1">
    <property type="nucleotide sequence ID" value="NZ_CP036289.1"/>
</dbReference>
<dbReference type="KEGG" id="bvo:Pan97_52160"/>
<keyword evidence="2" id="KW-1185">Reference proteome</keyword>
<reference evidence="2" key="1">
    <citation type="submission" date="2019-02" db="EMBL/GenBank/DDBJ databases">
        <title>Deep-cultivation of Planctomycetes and their phenomic and genomic characterization uncovers novel biology.</title>
        <authorList>
            <person name="Wiegand S."/>
            <person name="Jogler M."/>
            <person name="Boedeker C."/>
            <person name="Pinto D."/>
            <person name="Vollmers J."/>
            <person name="Rivas-Marin E."/>
            <person name="Kohn T."/>
            <person name="Peeters S.H."/>
            <person name="Heuer A."/>
            <person name="Rast P."/>
            <person name="Oberbeckmann S."/>
            <person name="Bunk B."/>
            <person name="Jeske O."/>
            <person name="Meyerdierks A."/>
            <person name="Storesund J.E."/>
            <person name="Kallscheuer N."/>
            <person name="Luecker S."/>
            <person name="Lage O.M."/>
            <person name="Pohl T."/>
            <person name="Merkel B.J."/>
            <person name="Hornburger P."/>
            <person name="Mueller R.-W."/>
            <person name="Bruemmer F."/>
            <person name="Labrenz M."/>
            <person name="Spormann A.M."/>
            <person name="Op den Camp H."/>
            <person name="Overmann J."/>
            <person name="Amann R."/>
            <person name="Jetten M.S.M."/>
            <person name="Mascher T."/>
            <person name="Medema M.H."/>
            <person name="Devos D.P."/>
            <person name="Kaster A.-K."/>
            <person name="Ovreas L."/>
            <person name="Rohde M."/>
            <person name="Galperin M.Y."/>
            <person name="Jogler C."/>
        </authorList>
    </citation>
    <scope>NUCLEOTIDE SEQUENCE [LARGE SCALE GENOMIC DNA]</scope>
    <source>
        <strain evidence="2">Pan97</strain>
    </source>
</reference>
<accession>A0A518CG40</accession>
<protein>
    <submittedName>
        <fullName evidence="1">Uncharacterized protein</fullName>
    </submittedName>
</protein>
<gene>
    <name evidence="1" type="ORF">Pan97_52160</name>
</gene>
<sequence>MSDAIPAPPEKTEPGNSVHSKLFNDVREAIISLPAYFRTETFISGVAATDIHTLNTVLGATIEDQVVQTLNSMRLVWDPNEEYALYSFVRQSQTFPDVRLQKAGESPDVLMGIELKGWYLLAKEGEPSFRYQVTPAACNPQDLIVVVPWVLSQVISGKPQAFTPYIESARYAAEYRNYHWQFIRNSRSDKGISAPESVKPYPHKADEIADRPASDQGGNFGRFARTGIMDTYLGEMRKLQLCGVRIEYWLSFLRAFQDQKSEDAVRSALERLAGQVSDDDTETPPSHASVLAIVDELRRLAGLDG</sequence>
<evidence type="ECO:0000313" key="2">
    <source>
        <dbReference type="Proteomes" id="UP000318626"/>
    </source>
</evidence>
<evidence type="ECO:0000313" key="1">
    <source>
        <dbReference type="EMBL" id="QDU78134.1"/>
    </source>
</evidence>
<name>A0A518CG40_9BACT</name>
<organism evidence="1 2">
    <name type="scientific">Bremerella volcania</name>
    <dbReference type="NCBI Taxonomy" id="2527984"/>
    <lineage>
        <taxon>Bacteria</taxon>
        <taxon>Pseudomonadati</taxon>
        <taxon>Planctomycetota</taxon>
        <taxon>Planctomycetia</taxon>
        <taxon>Pirellulales</taxon>
        <taxon>Pirellulaceae</taxon>
        <taxon>Bremerella</taxon>
    </lineage>
</organism>
<dbReference type="OrthoDB" id="3078290at2"/>
<dbReference type="Proteomes" id="UP000318626">
    <property type="component" value="Chromosome"/>
</dbReference>
<dbReference type="AlphaFoldDB" id="A0A518CG40"/>
<dbReference type="EMBL" id="CP036289">
    <property type="protein sequence ID" value="QDU78134.1"/>
    <property type="molecule type" value="Genomic_DNA"/>
</dbReference>